<dbReference type="Proteomes" id="UP000182983">
    <property type="component" value="Unassembled WGS sequence"/>
</dbReference>
<dbReference type="RefSeq" id="WP_170834537.1">
    <property type="nucleotide sequence ID" value="NZ_FNWO01000004.1"/>
</dbReference>
<keyword evidence="3" id="KW-1185">Reference proteome</keyword>
<keyword evidence="1" id="KW-0472">Membrane</keyword>
<sequence length="57" mass="5797">MEQTILVGLVVAAAAGWIGWRICRWASALLGRKRAGGCPGCGGCGGGSSVPEKRHTS</sequence>
<accession>A0A1H6HE40</accession>
<evidence type="ECO:0000313" key="3">
    <source>
        <dbReference type="Proteomes" id="UP000182983"/>
    </source>
</evidence>
<evidence type="ECO:0000313" key="2">
    <source>
        <dbReference type="EMBL" id="SEH32495.1"/>
    </source>
</evidence>
<name>A0A1H6HE40_MAGFU</name>
<gene>
    <name evidence="2" type="ORF">SAMN04244559_01255</name>
</gene>
<proteinExistence type="predicted"/>
<feature type="transmembrane region" description="Helical" evidence="1">
    <location>
        <begin position="6"/>
        <end position="23"/>
    </location>
</feature>
<reference evidence="3" key="1">
    <citation type="submission" date="2016-10" db="EMBL/GenBank/DDBJ databases">
        <authorList>
            <person name="Varghese N."/>
            <person name="Submissions S."/>
        </authorList>
    </citation>
    <scope>NUCLEOTIDE SEQUENCE [LARGE SCALE GENOMIC DNA]</scope>
    <source>
        <strain evidence="3">DSM 13234</strain>
    </source>
</reference>
<organism evidence="2 3">
    <name type="scientific">Magnetospirillum fulvum</name>
    <name type="common">Rhodospirillum fulvum</name>
    <dbReference type="NCBI Taxonomy" id="1082"/>
    <lineage>
        <taxon>Bacteria</taxon>
        <taxon>Pseudomonadati</taxon>
        <taxon>Pseudomonadota</taxon>
        <taxon>Alphaproteobacteria</taxon>
        <taxon>Rhodospirillales</taxon>
        <taxon>Rhodospirillaceae</taxon>
        <taxon>Magnetospirillum</taxon>
    </lineage>
</organism>
<keyword evidence="1" id="KW-1133">Transmembrane helix</keyword>
<evidence type="ECO:0008006" key="4">
    <source>
        <dbReference type="Google" id="ProtNLM"/>
    </source>
</evidence>
<keyword evidence="1" id="KW-0812">Transmembrane</keyword>
<evidence type="ECO:0000256" key="1">
    <source>
        <dbReference type="SAM" id="Phobius"/>
    </source>
</evidence>
<dbReference type="AlphaFoldDB" id="A0A1H6HE40"/>
<dbReference type="EMBL" id="FNWO01000004">
    <property type="protein sequence ID" value="SEH32495.1"/>
    <property type="molecule type" value="Genomic_DNA"/>
</dbReference>
<protein>
    <recommendedName>
        <fullName evidence="4">FeoB-associated Cys-rich membrane protein</fullName>
    </recommendedName>
</protein>